<reference evidence="1 2" key="2">
    <citation type="journal article" date="2019" name="G3 (Bethesda)">
        <title>Hybrid Assembly of the Genome of the Entomopathogenic Nematode Steinernema carpocapsae Identifies the X-Chromosome.</title>
        <authorList>
            <person name="Serra L."/>
            <person name="Macchietto M."/>
            <person name="Macias-Munoz A."/>
            <person name="McGill C.J."/>
            <person name="Rodriguez I.M."/>
            <person name="Rodriguez B."/>
            <person name="Murad R."/>
            <person name="Mortazavi A."/>
        </authorList>
    </citation>
    <scope>NUCLEOTIDE SEQUENCE [LARGE SCALE GENOMIC DNA]</scope>
    <source>
        <strain evidence="1 2">ALL</strain>
    </source>
</reference>
<evidence type="ECO:0000313" key="1">
    <source>
        <dbReference type="EMBL" id="TKR64634.1"/>
    </source>
</evidence>
<organism evidence="1 2">
    <name type="scientific">Steinernema carpocapsae</name>
    <name type="common">Entomopathogenic nematode</name>
    <dbReference type="NCBI Taxonomy" id="34508"/>
    <lineage>
        <taxon>Eukaryota</taxon>
        <taxon>Metazoa</taxon>
        <taxon>Ecdysozoa</taxon>
        <taxon>Nematoda</taxon>
        <taxon>Chromadorea</taxon>
        <taxon>Rhabditida</taxon>
        <taxon>Tylenchina</taxon>
        <taxon>Panagrolaimomorpha</taxon>
        <taxon>Strongyloidoidea</taxon>
        <taxon>Steinernematidae</taxon>
        <taxon>Steinernema</taxon>
    </lineage>
</organism>
<protein>
    <submittedName>
        <fullName evidence="1">Uncharacterized protein</fullName>
    </submittedName>
</protein>
<name>A0A4U5M6Z2_STECR</name>
<gene>
    <name evidence="1" type="ORF">L596_025131</name>
</gene>
<comment type="caution">
    <text evidence="1">The sequence shown here is derived from an EMBL/GenBank/DDBJ whole genome shotgun (WGS) entry which is preliminary data.</text>
</comment>
<dbReference type="EMBL" id="AZBU02000009">
    <property type="protein sequence ID" value="TKR64634.1"/>
    <property type="molecule type" value="Genomic_DNA"/>
</dbReference>
<evidence type="ECO:0000313" key="2">
    <source>
        <dbReference type="Proteomes" id="UP000298663"/>
    </source>
</evidence>
<sequence>MFSRPLPNFAIVPAEARLQLVATISGSPHPRACPVLEQSVRQITFKYVWNLESVWNPWNSCQLQSNAYEQCQSRKHRFRVHIKLDHSQLFTVTQTSKMSLGYDEIYNILKFVPSETLSPLSDGDDLLGEISKRLLAQTMDIQIVVPTYNNNSTPSVYFKKVYQDSMQKPKMELIDNVSENLWNRVRTVKVILSKMKWLLKKPKEMDVLMSRGSIHCENLVIEDGANTEISGALKSLSGVLTCDKLFLTGPNTQGKLYGSFRRDRAPILYNLSNFSPKQLHVNGSDLLSAAELLEFVNKGEWSVVETNLRMESSELRRMIDFWMNNETDFVSFKCDCCADEFFVQAGVNHNQHNEKKLLLEFAHLLNSKKATLWTSNHGSVVEIKFQV</sequence>
<accession>A0A4U5M6Z2</accession>
<dbReference type="AlphaFoldDB" id="A0A4U5M6Z2"/>
<keyword evidence="2" id="KW-1185">Reference proteome</keyword>
<reference evidence="1 2" key="1">
    <citation type="journal article" date="2015" name="Genome Biol.">
        <title>Comparative genomics of Steinernema reveals deeply conserved gene regulatory networks.</title>
        <authorList>
            <person name="Dillman A.R."/>
            <person name="Macchietto M."/>
            <person name="Porter C.F."/>
            <person name="Rogers A."/>
            <person name="Williams B."/>
            <person name="Antoshechkin I."/>
            <person name="Lee M.M."/>
            <person name="Goodwin Z."/>
            <person name="Lu X."/>
            <person name="Lewis E.E."/>
            <person name="Goodrich-Blair H."/>
            <person name="Stock S.P."/>
            <person name="Adams B.J."/>
            <person name="Sternberg P.W."/>
            <person name="Mortazavi A."/>
        </authorList>
    </citation>
    <scope>NUCLEOTIDE SEQUENCE [LARGE SCALE GENOMIC DNA]</scope>
    <source>
        <strain evidence="1 2">ALL</strain>
    </source>
</reference>
<proteinExistence type="predicted"/>
<dbReference type="Proteomes" id="UP000298663">
    <property type="component" value="Unassembled WGS sequence"/>
</dbReference>